<keyword evidence="3" id="KW-0997">Cell inner membrane</keyword>
<evidence type="ECO:0000313" key="10">
    <source>
        <dbReference type="EMBL" id="OPJ63594.1"/>
    </source>
</evidence>
<sequence>MILKVIYAMLATLFFCVLFNIRGKNLIYTSIGGGIGWFVYLFMQSFSLSITMSMFVSSIFIAAYSEIMARINKAPVTTFIICSLLPIVPGGGMYYTSYELIKGNVTSSLHYGIQTLMSAGALSIGILLVASVSRILHSNVKRTAKN</sequence>
<reference evidence="10 11" key="1">
    <citation type="submission" date="2017-03" db="EMBL/GenBank/DDBJ databases">
        <title>Genome sequence of Clostridium oryzae DSM 28571.</title>
        <authorList>
            <person name="Poehlein A."/>
            <person name="Daniel R."/>
        </authorList>
    </citation>
    <scope>NUCLEOTIDE SEQUENCE [LARGE SCALE GENOMIC DNA]</scope>
    <source>
        <strain evidence="10 11">DSM 28571</strain>
    </source>
</reference>
<dbReference type="Pfam" id="PF12821">
    <property type="entry name" value="ThrE_2"/>
    <property type="match status" value="1"/>
</dbReference>
<protein>
    <recommendedName>
        <fullName evidence="9">Threonine/Serine exporter ThrE domain-containing protein</fullName>
    </recommendedName>
</protein>
<accession>A0A1V4IUZ0</accession>
<feature type="transmembrane region" description="Helical" evidence="8">
    <location>
        <begin position="39"/>
        <end position="64"/>
    </location>
</feature>
<evidence type="ECO:0000256" key="3">
    <source>
        <dbReference type="ARBA" id="ARBA00022519"/>
    </source>
</evidence>
<gene>
    <name evidence="10" type="ORF">CLORY_11020</name>
</gene>
<feature type="domain" description="Threonine/Serine exporter ThrE" evidence="9">
    <location>
        <begin position="5"/>
        <end position="131"/>
    </location>
</feature>
<comment type="subcellular location">
    <subcellularLocation>
        <location evidence="1">Cell membrane</location>
        <topology evidence="1">Multi-pass membrane protein</topology>
    </subcellularLocation>
</comment>
<evidence type="ECO:0000256" key="4">
    <source>
        <dbReference type="ARBA" id="ARBA00022692"/>
    </source>
</evidence>
<keyword evidence="6 8" id="KW-0472">Membrane</keyword>
<evidence type="ECO:0000256" key="2">
    <source>
        <dbReference type="ARBA" id="ARBA00022475"/>
    </source>
</evidence>
<keyword evidence="2" id="KW-1003">Cell membrane</keyword>
<evidence type="ECO:0000256" key="1">
    <source>
        <dbReference type="ARBA" id="ARBA00004651"/>
    </source>
</evidence>
<dbReference type="EMBL" id="MZGV01000008">
    <property type="protein sequence ID" value="OPJ63594.1"/>
    <property type="molecule type" value="Genomic_DNA"/>
</dbReference>
<evidence type="ECO:0000313" key="11">
    <source>
        <dbReference type="Proteomes" id="UP000190080"/>
    </source>
</evidence>
<organism evidence="10 11">
    <name type="scientific">Clostridium oryzae</name>
    <dbReference type="NCBI Taxonomy" id="1450648"/>
    <lineage>
        <taxon>Bacteria</taxon>
        <taxon>Bacillati</taxon>
        <taxon>Bacillota</taxon>
        <taxon>Clostridia</taxon>
        <taxon>Eubacteriales</taxon>
        <taxon>Clostridiaceae</taxon>
        <taxon>Clostridium</taxon>
    </lineage>
</organism>
<dbReference type="PANTHER" id="PTHR34390:SF1">
    <property type="entry name" value="SUCCINATE TRANSPORTER SUBUNIT YJJB-RELATED"/>
    <property type="match status" value="1"/>
</dbReference>
<keyword evidence="5 8" id="KW-1133">Transmembrane helix</keyword>
<dbReference type="PANTHER" id="PTHR34390">
    <property type="entry name" value="UPF0442 PROTEIN YJJB-RELATED"/>
    <property type="match status" value="1"/>
</dbReference>
<evidence type="ECO:0000256" key="6">
    <source>
        <dbReference type="ARBA" id="ARBA00023136"/>
    </source>
</evidence>
<evidence type="ECO:0000259" key="9">
    <source>
        <dbReference type="Pfam" id="PF12821"/>
    </source>
</evidence>
<dbReference type="RefSeq" id="WP_242954350.1">
    <property type="nucleotide sequence ID" value="NZ_MZGV01000008.1"/>
</dbReference>
<comment type="caution">
    <text evidence="10">The sequence shown here is derived from an EMBL/GenBank/DDBJ whole genome shotgun (WGS) entry which is preliminary data.</text>
</comment>
<feature type="transmembrane region" description="Helical" evidence="8">
    <location>
        <begin position="76"/>
        <end position="96"/>
    </location>
</feature>
<name>A0A1V4IUZ0_9CLOT</name>
<evidence type="ECO:0000256" key="5">
    <source>
        <dbReference type="ARBA" id="ARBA00022989"/>
    </source>
</evidence>
<dbReference type="InterPro" id="IPR024528">
    <property type="entry name" value="ThrE_2"/>
</dbReference>
<evidence type="ECO:0000256" key="7">
    <source>
        <dbReference type="ARBA" id="ARBA00034125"/>
    </source>
</evidence>
<evidence type="ECO:0000256" key="8">
    <source>
        <dbReference type="SAM" id="Phobius"/>
    </source>
</evidence>
<feature type="transmembrane region" description="Helical" evidence="8">
    <location>
        <begin position="116"/>
        <end position="136"/>
    </location>
</feature>
<keyword evidence="11" id="KW-1185">Reference proteome</keyword>
<dbReference type="GO" id="GO:0015744">
    <property type="term" value="P:succinate transport"/>
    <property type="evidence" value="ECO:0007669"/>
    <property type="project" value="TreeGrafter"/>
</dbReference>
<comment type="similarity">
    <text evidence="7">Belongs to the ThrE exporter (TC 2.A.79) family.</text>
</comment>
<dbReference type="STRING" id="1450648.CLORY_11020"/>
<proteinExistence type="inferred from homology"/>
<dbReference type="Proteomes" id="UP000190080">
    <property type="component" value="Unassembled WGS sequence"/>
</dbReference>
<dbReference type="GO" id="GO:0005886">
    <property type="term" value="C:plasma membrane"/>
    <property type="evidence" value="ECO:0007669"/>
    <property type="project" value="UniProtKB-SubCell"/>
</dbReference>
<keyword evidence="4 8" id="KW-0812">Transmembrane</keyword>
<dbReference type="InterPro" id="IPR050539">
    <property type="entry name" value="ThrE_Dicarb/AminoAcid_Exp"/>
</dbReference>
<dbReference type="AlphaFoldDB" id="A0A1V4IUZ0"/>